<gene>
    <name evidence="5" type="ORF">EPUS_06096</name>
</gene>
<evidence type="ECO:0000256" key="2">
    <source>
        <dbReference type="ARBA" id="ARBA00022771"/>
    </source>
</evidence>
<evidence type="ECO:0000313" key="5">
    <source>
        <dbReference type="EMBL" id="ERF72340.1"/>
    </source>
</evidence>
<keyword evidence="3" id="KW-0862">Zinc</keyword>
<name>U1HPL7_ENDPU</name>
<feature type="region of interest" description="Disordered" evidence="4">
    <location>
        <begin position="1"/>
        <end position="133"/>
    </location>
</feature>
<dbReference type="Proteomes" id="UP000019373">
    <property type="component" value="Unassembled WGS sequence"/>
</dbReference>
<organism evidence="5 6">
    <name type="scientific">Endocarpon pusillum (strain Z07020 / HMAS-L-300199)</name>
    <name type="common">Lichen-forming fungus</name>
    <dbReference type="NCBI Taxonomy" id="1263415"/>
    <lineage>
        <taxon>Eukaryota</taxon>
        <taxon>Fungi</taxon>
        <taxon>Dikarya</taxon>
        <taxon>Ascomycota</taxon>
        <taxon>Pezizomycotina</taxon>
        <taxon>Eurotiomycetes</taxon>
        <taxon>Chaetothyriomycetidae</taxon>
        <taxon>Verrucariales</taxon>
        <taxon>Verrucariaceae</taxon>
        <taxon>Endocarpon</taxon>
    </lineage>
</organism>
<dbReference type="GeneID" id="19241043"/>
<dbReference type="OMA" id="WFSNSID"/>
<feature type="compositionally biased region" description="Polar residues" evidence="4">
    <location>
        <begin position="80"/>
        <end position="95"/>
    </location>
</feature>
<dbReference type="eggNOG" id="ENOG502SDJU">
    <property type="taxonomic scope" value="Eukaryota"/>
</dbReference>
<dbReference type="GO" id="GO:0033768">
    <property type="term" value="C:SUMO-targeted ubiquitin ligase complex"/>
    <property type="evidence" value="ECO:0007669"/>
    <property type="project" value="TreeGrafter"/>
</dbReference>
<dbReference type="RefSeq" id="XP_007802011.1">
    <property type="nucleotide sequence ID" value="XM_007803820.1"/>
</dbReference>
<evidence type="ECO:0008006" key="7">
    <source>
        <dbReference type="Google" id="ProtNLM"/>
    </source>
</evidence>
<feature type="compositionally biased region" description="Basic and acidic residues" evidence="4">
    <location>
        <begin position="117"/>
        <end position="130"/>
    </location>
</feature>
<evidence type="ECO:0000256" key="1">
    <source>
        <dbReference type="ARBA" id="ARBA00022723"/>
    </source>
</evidence>
<dbReference type="HOGENOM" id="CLU_043321_1_0_1"/>
<proteinExistence type="predicted"/>
<protein>
    <recommendedName>
        <fullName evidence="7">RING-type domain-containing protein</fullName>
    </recommendedName>
</protein>
<feature type="compositionally biased region" description="Polar residues" evidence="4">
    <location>
        <begin position="1"/>
        <end position="11"/>
    </location>
</feature>
<dbReference type="PROSITE" id="PS00518">
    <property type="entry name" value="ZF_RING_1"/>
    <property type="match status" value="1"/>
</dbReference>
<dbReference type="GO" id="GO:0008270">
    <property type="term" value="F:zinc ion binding"/>
    <property type="evidence" value="ECO:0007669"/>
    <property type="project" value="UniProtKB-KW"/>
</dbReference>
<keyword evidence="1" id="KW-0479">Metal-binding</keyword>
<dbReference type="InterPro" id="IPR017907">
    <property type="entry name" value="Znf_RING_CS"/>
</dbReference>
<keyword evidence="6" id="KW-1185">Reference proteome</keyword>
<dbReference type="GO" id="GO:0004842">
    <property type="term" value="F:ubiquitin-protein transferase activity"/>
    <property type="evidence" value="ECO:0007669"/>
    <property type="project" value="TreeGrafter"/>
</dbReference>
<dbReference type="AlphaFoldDB" id="U1HPL7"/>
<evidence type="ECO:0000256" key="4">
    <source>
        <dbReference type="SAM" id="MobiDB-lite"/>
    </source>
</evidence>
<keyword evidence="2" id="KW-0863">Zinc-finger</keyword>
<dbReference type="EMBL" id="KE721110">
    <property type="protein sequence ID" value="ERF72340.1"/>
    <property type="molecule type" value="Genomic_DNA"/>
</dbReference>
<feature type="compositionally biased region" description="Low complexity" evidence="4">
    <location>
        <begin position="32"/>
        <end position="60"/>
    </location>
</feature>
<evidence type="ECO:0000313" key="6">
    <source>
        <dbReference type="Proteomes" id="UP000019373"/>
    </source>
</evidence>
<evidence type="ECO:0000256" key="3">
    <source>
        <dbReference type="ARBA" id="ARBA00022833"/>
    </source>
</evidence>
<dbReference type="InterPro" id="IPR038886">
    <property type="entry name" value="E3_SLX5/Rfp1"/>
</dbReference>
<dbReference type="OrthoDB" id="2398441at2759"/>
<dbReference type="PANTHER" id="PTHR28042">
    <property type="entry name" value="E3 UBIQUITIN-PROTEIN LIGASE COMPLEX SLX5-SLX8 SUBUNIT SLX5"/>
    <property type="match status" value="1"/>
</dbReference>
<dbReference type="PANTHER" id="PTHR28042:SF1">
    <property type="entry name" value="E3 UBIQUITIN-PROTEIN LIGASE COMPLEX SLX5-SLX8 SUBUNIT SLX5"/>
    <property type="match status" value="1"/>
</dbReference>
<reference evidence="6" key="1">
    <citation type="journal article" date="2014" name="BMC Genomics">
        <title>Genome characteristics reveal the impact of lichenization on lichen-forming fungus Endocarpon pusillum Hedwig (Verrucariales, Ascomycota).</title>
        <authorList>
            <person name="Wang Y.-Y."/>
            <person name="Liu B."/>
            <person name="Zhang X.-Y."/>
            <person name="Zhou Q.-M."/>
            <person name="Zhang T."/>
            <person name="Li H."/>
            <person name="Yu Y.-F."/>
            <person name="Zhang X.-L."/>
            <person name="Hao X.-Y."/>
            <person name="Wang M."/>
            <person name="Wang L."/>
            <person name="Wei J.-C."/>
        </authorList>
    </citation>
    <scope>NUCLEOTIDE SEQUENCE [LARGE SCALE GENOMIC DNA]</scope>
    <source>
        <strain evidence="6">Z07020 / HMAS-L-300199</strain>
    </source>
</reference>
<feature type="region of interest" description="Disordered" evidence="4">
    <location>
        <begin position="298"/>
        <end position="321"/>
    </location>
</feature>
<feature type="region of interest" description="Disordered" evidence="4">
    <location>
        <begin position="160"/>
        <end position="208"/>
    </location>
</feature>
<accession>U1HPL7</accession>
<sequence length="413" mass="45637">MPTFHSHSSGTLLEEPSRRKRSYHDFLHSESRTTSPSSSPPRLRFSITPSPSNLSSMSRPSPMPPRRFIGDGFDYRRPVMSTSGNQQAAQTSTPTPDVIDLTDDSDSLQTQPILRRTSAERNSPDHRPGDVRIWGCGRGPNGPLMVSDNEFLALFQEPPSSPGFEILGERSVRPEPPPPPRRSVAERRPTPYVTEEEQEAAEAPPLPPAPAFRGLPYGLASWIVHAGTRLAGERNVPQEGLSNRYTYSNGVYTQVPQYNSGNSWQQPQPQLQLPRISALDAFQRPRLNYEAQGFELIGAAHTSPPPPRPSSPYKAPRTSAPGFTRKVEEDDIVVCPHCGDELGTGDGDLKQQIWIVKQCGHVYCGECAMNRHVGKSKKTAPQAQGKPEPFKLCVVQDCKKPVTSKTALFQVYL</sequence>